<dbReference type="PANTHER" id="PTHR21248">
    <property type="entry name" value="CARDIOLIPIN SYNTHASE"/>
    <property type="match status" value="1"/>
</dbReference>
<accession>A0A150PUZ0</accession>
<dbReference type="PANTHER" id="PTHR21248:SF22">
    <property type="entry name" value="PHOSPHOLIPASE D"/>
    <property type="match status" value="1"/>
</dbReference>
<name>A0A150PUZ0_SORCE</name>
<feature type="domain" description="PLD phosphodiesterase" evidence="1">
    <location>
        <begin position="190"/>
        <end position="217"/>
    </location>
</feature>
<evidence type="ECO:0000313" key="3">
    <source>
        <dbReference type="Proteomes" id="UP000075420"/>
    </source>
</evidence>
<dbReference type="AlphaFoldDB" id="A0A150PUZ0"/>
<dbReference type="Pfam" id="PF13091">
    <property type="entry name" value="PLDc_2"/>
    <property type="match status" value="1"/>
</dbReference>
<evidence type="ECO:0000313" key="2">
    <source>
        <dbReference type="EMBL" id="KYF59296.1"/>
    </source>
</evidence>
<dbReference type="CDD" id="cd09132">
    <property type="entry name" value="PLDc_unchar4"/>
    <property type="match status" value="1"/>
</dbReference>
<dbReference type="Gene3D" id="3.30.870.10">
    <property type="entry name" value="Endonuclease Chain A"/>
    <property type="match status" value="1"/>
</dbReference>
<proteinExistence type="predicted"/>
<dbReference type="Proteomes" id="UP000075420">
    <property type="component" value="Unassembled WGS sequence"/>
</dbReference>
<gene>
    <name evidence="2" type="ORF">BE08_43265</name>
</gene>
<dbReference type="NCBIfam" id="NF038319">
    <property type="entry name" value="DISARM_DrmC_I"/>
    <property type="match status" value="1"/>
</dbReference>
<dbReference type="SMART" id="SM00155">
    <property type="entry name" value="PLDc"/>
    <property type="match status" value="1"/>
</dbReference>
<comment type="caution">
    <text evidence="2">The sequence shown here is derived from an EMBL/GenBank/DDBJ whole genome shotgun (WGS) entry which is preliminary data.</text>
</comment>
<dbReference type="EMBL" id="JELY01000461">
    <property type="protein sequence ID" value="KYF59296.1"/>
    <property type="molecule type" value="Genomic_DNA"/>
</dbReference>
<dbReference type="SUPFAM" id="SSF56024">
    <property type="entry name" value="Phospholipase D/nuclease"/>
    <property type="match status" value="1"/>
</dbReference>
<reference evidence="2 3" key="1">
    <citation type="submission" date="2014-02" db="EMBL/GenBank/DDBJ databases">
        <title>The small core and large imbalanced accessory genome model reveals a collaborative survival strategy of Sorangium cellulosum strains in nature.</title>
        <authorList>
            <person name="Han K."/>
            <person name="Peng R."/>
            <person name="Blom J."/>
            <person name="Li Y.-Z."/>
        </authorList>
    </citation>
    <scope>NUCLEOTIDE SEQUENCE [LARGE SCALE GENOMIC DNA]</scope>
    <source>
        <strain evidence="2 3">So0157-25</strain>
    </source>
</reference>
<organism evidence="2 3">
    <name type="scientific">Sorangium cellulosum</name>
    <name type="common">Polyangium cellulosum</name>
    <dbReference type="NCBI Taxonomy" id="56"/>
    <lineage>
        <taxon>Bacteria</taxon>
        <taxon>Pseudomonadati</taxon>
        <taxon>Myxococcota</taxon>
        <taxon>Polyangia</taxon>
        <taxon>Polyangiales</taxon>
        <taxon>Polyangiaceae</taxon>
        <taxon>Sorangium</taxon>
    </lineage>
</organism>
<sequence length="253" mass="26673">MQALLDAVVDLVALVSPGKVRTVASALRGLASPGATPAANMLADTPAARAAVGRVVAAWGQVQASGDELAGMLIGAAEARLRVERELSVELVWTGPTTRFVPTRRTEQVLLDLIASATKDFFLVSFVAYDVPSVATALNHAASRGVRLRILLEASTSHGGTLAYDPAAMMRARVPSAELFTWKEKPEPFVDGKVHAKVGVVDGARAFITSANLTGHALEKNMEAGVLINGGPVPRTLSDHLQALIDVRIIDRV</sequence>
<protein>
    <submittedName>
        <fullName evidence="2">Phospholipase</fullName>
    </submittedName>
</protein>
<dbReference type="InterPro" id="IPR025202">
    <property type="entry name" value="PLD-like_dom"/>
</dbReference>
<dbReference type="InterPro" id="IPR001736">
    <property type="entry name" value="PLipase_D/transphosphatidylase"/>
</dbReference>
<dbReference type="PROSITE" id="PS50035">
    <property type="entry name" value="PLD"/>
    <property type="match status" value="1"/>
</dbReference>
<dbReference type="InterPro" id="IPR047955">
    <property type="entry name" value="DrmC-like"/>
</dbReference>
<dbReference type="GO" id="GO:0032049">
    <property type="term" value="P:cardiolipin biosynthetic process"/>
    <property type="evidence" value="ECO:0007669"/>
    <property type="project" value="UniProtKB-ARBA"/>
</dbReference>
<evidence type="ECO:0000259" key="1">
    <source>
        <dbReference type="PROSITE" id="PS50035"/>
    </source>
</evidence>
<dbReference type="GO" id="GO:0030572">
    <property type="term" value="F:phosphatidyltransferase activity"/>
    <property type="evidence" value="ECO:0007669"/>
    <property type="project" value="UniProtKB-ARBA"/>
</dbReference>